<gene>
    <name evidence="1" type="ORF">EYF80_030695</name>
</gene>
<keyword evidence="2" id="KW-1185">Reference proteome</keyword>
<sequence length="90" mass="9569">MVDPSLTAPYSILVCFARSSAESMGASIRSTVRKAAKLAVIASINPRSYLAITKSTQLTPVQASSTYIQMSGDRGLRKENTPGLVPLGLR</sequence>
<reference evidence="1 2" key="1">
    <citation type="submission" date="2019-03" db="EMBL/GenBank/DDBJ databases">
        <title>First draft genome of Liparis tanakae, snailfish: a comprehensive survey of snailfish specific genes.</title>
        <authorList>
            <person name="Kim W."/>
            <person name="Song I."/>
            <person name="Jeong J.-H."/>
            <person name="Kim D."/>
            <person name="Kim S."/>
            <person name="Ryu S."/>
            <person name="Song J.Y."/>
            <person name="Lee S.K."/>
        </authorList>
    </citation>
    <scope>NUCLEOTIDE SEQUENCE [LARGE SCALE GENOMIC DNA]</scope>
    <source>
        <tissue evidence="1">Muscle</tissue>
    </source>
</reference>
<accession>A0A4Z2H0E1</accession>
<comment type="caution">
    <text evidence="1">The sequence shown here is derived from an EMBL/GenBank/DDBJ whole genome shotgun (WGS) entry which is preliminary data.</text>
</comment>
<proteinExistence type="predicted"/>
<dbReference type="Proteomes" id="UP000314294">
    <property type="component" value="Unassembled WGS sequence"/>
</dbReference>
<dbReference type="EMBL" id="SRLO01000364">
    <property type="protein sequence ID" value="TNN59061.1"/>
    <property type="molecule type" value="Genomic_DNA"/>
</dbReference>
<evidence type="ECO:0000313" key="1">
    <source>
        <dbReference type="EMBL" id="TNN59061.1"/>
    </source>
</evidence>
<dbReference type="AlphaFoldDB" id="A0A4Z2H0E1"/>
<organism evidence="1 2">
    <name type="scientific">Liparis tanakae</name>
    <name type="common">Tanaka's snailfish</name>
    <dbReference type="NCBI Taxonomy" id="230148"/>
    <lineage>
        <taxon>Eukaryota</taxon>
        <taxon>Metazoa</taxon>
        <taxon>Chordata</taxon>
        <taxon>Craniata</taxon>
        <taxon>Vertebrata</taxon>
        <taxon>Euteleostomi</taxon>
        <taxon>Actinopterygii</taxon>
        <taxon>Neopterygii</taxon>
        <taxon>Teleostei</taxon>
        <taxon>Neoteleostei</taxon>
        <taxon>Acanthomorphata</taxon>
        <taxon>Eupercaria</taxon>
        <taxon>Perciformes</taxon>
        <taxon>Cottioidei</taxon>
        <taxon>Cottales</taxon>
        <taxon>Liparidae</taxon>
        <taxon>Liparis</taxon>
    </lineage>
</organism>
<protein>
    <submittedName>
        <fullName evidence="1">Uncharacterized protein</fullName>
    </submittedName>
</protein>
<evidence type="ECO:0000313" key="2">
    <source>
        <dbReference type="Proteomes" id="UP000314294"/>
    </source>
</evidence>
<dbReference type="OrthoDB" id="8122948at2759"/>
<name>A0A4Z2H0E1_9TELE</name>